<keyword evidence="1" id="KW-0233">DNA recombination</keyword>
<protein>
    <recommendedName>
        <fullName evidence="4">Tyr recombinase domain-containing protein</fullName>
    </recommendedName>
</protein>
<dbReference type="InterPro" id="IPR013762">
    <property type="entry name" value="Integrase-like_cat_sf"/>
</dbReference>
<dbReference type="EMBL" id="PISD01000008">
    <property type="protein sequence ID" value="PKG30289.1"/>
    <property type="molecule type" value="Genomic_DNA"/>
</dbReference>
<dbReference type="GO" id="GO:0015074">
    <property type="term" value="P:DNA integration"/>
    <property type="evidence" value="ECO:0007669"/>
    <property type="project" value="InterPro"/>
</dbReference>
<dbReference type="SUPFAM" id="SSF56349">
    <property type="entry name" value="DNA breaking-rejoining enzymes"/>
    <property type="match status" value="1"/>
</dbReference>
<dbReference type="GO" id="GO:0003677">
    <property type="term" value="F:DNA binding"/>
    <property type="evidence" value="ECO:0007669"/>
    <property type="project" value="InterPro"/>
</dbReference>
<evidence type="ECO:0000256" key="1">
    <source>
        <dbReference type="ARBA" id="ARBA00023172"/>
    </source>
</evidence>
<sequence length="103" mass="11753">MENPAQDVTLPKKRKREMAVWTLVQVNYILREAPHIARVTRCLIGFQIGLLAGLIQGEILALRWKDIDFDNNIINIRQTLTQKAEIKAGAKNESSVRSVFIPR</sequence>
<gene>
    <name evidence="2" type="ORF">CWS20_04675</name>
</gene>
<keyword evidence="3" id="KW-1185">Reference proteome</keyword>
<dbReference type="GO" id="GO:0006310">
    <property type="term" value="P:DNA recombination"/>
    <property type="evidence" value="ECO:0007669"/>
    <property type="project" value="UniProtKB-KW"/>
</dbReference>
<organism evidence="2 3">
    <name type="scientific">Cytobacillus horneckiae</name>
    <dbReference type="NCBI Taxonomy" id="549687"/>
    <lineage>
        <taxon>Bacteria</taxon>
        <taxon>Bacillati</taxon>
        <taxon>Bacillota</taxon>
        <taxon>Bacilli</taxon>
        <taxon>Bacillales</taxon>
        <taxon>Bacillaceae</taxon>
        <taxon>Cytobacillus</taxon>
    </lineage>
</organism>
<proteinExistence type="predicted"/>
<name>A0A2N0ZLA2_9BACI</name>
<dbReference type="Proteomes" id="UP000233343">
    <property type="component" value="Unassembled WGS sequence"/>
</dbReference>
<reference evidence="2 3" key="1">
    <citation type="journal article" date="2010" name="Int. J. Syst. Evol. Microbiol.">
        <title>Bacillus horneckiae sp. nov., isolated from a spacecraft-assembly clean room.</title>
        <authorList>
            <person name="Vaishampayan P."/>
            <person name="Probst A."/>
            <person name="Krishnamurthi S."/>
            <person name="Ghosh S."/>
            <person name="Osman S."/>
            <person name="McDowall A."/>
            <person name="Ruckmani A."/>
            <person name="Mayilraj S."/>
            <person name="Venkateswaran K."/>
        </authorList>
    </citation>
    <scope>NUCLEOTIDE SEQUENCE [LARGE SCALE GENOMIC DNA]</scope>
    <source>
        <strain evidence="3">1PO1SC</strain>
    </source>
</reference>
<dbReference type="Gene3D" id="1.10.443.10">
    <property type="entry name" value="Intergrase catalytic core"/>
    <property type="match status" value="1"/>
</dbReference>
<dbReference type="InterPro" id="IPR011010">
    <property type="entry name" value="DNA_brk_join_enz"/>
</dbReference>
<accession>A0A2N0ZLA2</accession>
<evidence type="ECO:0000313" key="3">
    <source>
        <dbReference type="Proteomes" id="UP000233343"/>
    </source>
</evidence>
<dbReference type="RefSeq" id="WP_066199642.1">
    <property type="nucleotide sequence ID" value="NZ_JAMAUX010000002.1"/>
</dbReference>
<evidence type="ECO:0008006" key="4">
    <source>
        <dbReference type="Google" id="ProtNLM"/>
    </source>
</evidence>
<comment type="caution">
    <text evidence="2">The sequence shown here is derived from an EMBL/GenBank/DDBJ whole genome shotgun (WGS) entry which is preliminary data.</text>
</comment>
<dbReference type="AlphaFoldDB" id="A0A2N0ZLA2"/>
<evidence type="ECO:0000313" key="2">
    <source>
        <dbReference type="EMBL" id="PKG30289.1"/>
    </source>
</evidence>